<keyword evidence="2" id="KW-1185">Reference proteome</keyword>
<dbReference type="HOGENOM" id="CLU_2465402_0_0_6"/>
<gene>
    <name evidence="1" type="ORF">J057_12071</name>
</gene>
<dbReference type="EMBL" id="APLQ01000011">
    <property type="protein sequence ID" value="ENO16089.1"/>
    <property type="molecule type" value="Genomic_DNA"/>
</dbReference>
<dbReference type="OrthoDB" id="6370479at2"/>
<proteinExistence type="predicted"/>
<evidence type="ECO:0000313" key="1">
    <source>
        <dbReference type="EMBL" id="ENO16089.1"/>
    </source>
</evidence>
<reference evidence="1 2" key="1">
    <citation type="journal article" date="2013" name="Genome Announc.">
        <title>Genome Sequence of the Polycyclic Aromatic Hydrocarbon-Degrading Bacterium Strain Marinobacter nanhaiticus D15-8WT.</title>
        <authorList>
            <person name="Cui Z."/>
            <person name="Gao W."/>
            <person name="Li Q."/>
            <person name="Xu G."/>
            <person name="Zheng L."/>
        </authorList>
    </citation>
    <scope>NUCLEOTIDE SEQUENCE [LARGE SCALE GENOMIC DNA]</scope>
    <source>
        <strain evidence="1 2">D15-8W</strain>
    </source>
</reference>
<dbReference type="RefSeq" id="WP_004580379.1">
    <property type="nucleotide sequence ID" value="NZ_AP028878.1"/>
</dbReference>
<dbReference type="AlphaFoldDB" id="N6W776"/>
<sequence>MPATVVKEISGYRLMKISDVRDNGQVTRQYHIVVEPNGDLFQVGLTYAQGLALLEVITAGIEEELQAQGEQVTEAPSSEDAFAQCVNF</sequence>
<comment type="caution">
    <text evidence="1">The sequence shown here is derived from an EMBL/GenBank/DDBJ whole genome shotgun (WGS) entry which is preliminary data.</text>
</comment>
<dbReference type="Proteomes" id="UP000013165">
    <property type="component" value="Unassembled WGS sequence"/>
</dbReference>
<accession>N6W776</accession>
<name>N6W776_9GAMM</name>
<dbReference type="PATRIC" id="fig|626887.3.peg.2418"/>
<protein>
    <submittedName>
        <fullName evidence="1">Uncharacterized protein</fullName>
    </submittedName>
</protein>
<evidence type="ECO:0000313" key="2">
    <source>
        <dbReference type="Proteomes" id="UP000013165"/>
    </source>
</evidence>
<organism evidence="1 2">
    <name type="scientific">Marinobacter nanhaiticus D15-8W</name>
    <dbReference type="NCBI Taxonomy" id="626887"/>
    <lineage>
        <taxon>Bacteria</taxon>
        <taxon>Pseudomonadati</taxon>
        <taxon>Pseudomonadota</taxon>
        <taxon>Gammaproteobacteria</taxon>
        <taxon>Pseudomonadales</taxon>
        <taxon>Marinobacteraceae</taxon>
        <taxon>Marinobacter</taxon>
    </lineage>
</organism>